<dbReference type="AlphaFoldDB" id="A0A8C2NRH3"/>
<accession>A0A8C2NRH3</accession>
<dbReference type="Ensembl" id="ENSCHIT00010010632.1">
    <property type="protein sequence ID" value="ENSCHIP00010007580.1"/>
    <property type="gene ID" value="ENSCHIG00010005518.1"/>
</dbReference>
<evidence type="ECO:0000256" key="1">
    <source>
        <dbReference type="SAM" id="MobiDB-lite"/>
    </source>
</evidence>
<evidence type="ECO:0000313" key="3">
    <source>
        <dbReference type="Ensembl" id="ENSCHIP00010007580.1"/>
    </source>
</evidence>
<keyword evidence="2" id="KW-0732">Signal</keyword>
<proteinExistence type="predicted"/>
<sequence length="105" mass="11367">MLRLIFLDAQYCLSSWCRTLILLIQVTFSASSPGMGSHRLPDDQPIFDQLPDLLAGVGIGDFIGLIGVQPGLIFATAKDSGGKPLLKPEHTHGHGRSGKRKVKPF</sequence>
<feature type="chain" id="PRO_5034769716" evidence="2">
    <location>
        <begin position="32"/>
        <end position="105"/>
    </location>
</feature>
<protein>
    <submittedName>
        <fullName evidence="3">Uncharacterized protein</fullName>
    </submittedName>
</protein>
<feature type="signal peptide" evidence="2">
    <location>
        <begin position="1"/>
        <end position="31"/>
    </location>
</feature>
<feature type="region of interest" description="Disordered" evidence="1">
    <location>
        <begin position="81"/>
        <end position="105"/>
    </location>
</feature>
<feature type="compositionally biased region" description="Basic residues" evidence="1">
    <location>
        <begin position="93"/>
        <end position="105"/>
    </location>
</feature>
<reference evidence="3" key="2">
    <citation type="submission" date="2025-08" db="UniProtKB">
        <authorList>
            <consortium name="Ensembl"/>
        </authorList>
    </citation>
    <scope>IDENTIFICATION</scope>
</reference>
<organism evidence="3">
    <name type="scientific">Capra hircus</name>
    <name type="common">Goat</name>
    <dbReference type="NCBI Taxonomy" id="9925"/>
    <lineage>
        <taxon>Eukaryota</taxon>
        <taxon>Metazoa</taxon>
        <taxon>Chordata</taxon>
        <taxon>Craniata</taxon>
        <taxon>Vertebrata</taxon>
        <taxon>Euteleostomi</taxon>
        <taxon>Mammalia</taxon>
        <taxon>Eutheria</taxon>
        <taxon>Laurasiatheria</taxon>
        <taxon>Artiodactyla</taxon>
        <taxon>Ruminantia</taxon>
        <taxon>Pecora</taxon>
        <taxon>Bovidae</taxon>
        <taxon>Caprinae</taxon>
        <taxon>Capra</taxon>
    </lineage>
</organism>
<reference evidence="3" key="1">
    <citation type="submission" date="2019-03" db="EMBL/GenBank/DDBJ databases">
        <title>Genome sequencing and reference-guided assembly of Black Bengal Goat (Capra hircus).</title>
        <authorList>
            <person name="Siddiki A.Z."/>
            <person name="Baten A."/>
            <person name="Billah M."/>
            <person name="Alam M.A.U."/>
            <person name="Shawrob K.S.M."/>
            <person name="Saha S."/>
            <person name="Chowdhury M."/>
            <person name="Rahman A.H."/>
            <person name="Stear M."/>
            <person name="Miah G."/>
            <person name="Das G.B."/>
            <person name="Hossain M.M."/>
            <person name="Kumkum M."/>
            <person name="Islam M.S."/>
            <person name="Mollah A.M."/>
            <person name="Ahsan A."/>
            <person name="Tusar F."/>
            <person name="Khan M.K.I."/>
        </authorList>
    </citation>
    <scope>NUCLEOTIDE SEQUENCE [LARGE SCALE GENOMIC DNA]</scope>
</reference>
<evidence type="ECO:0000256" key="2">
    <source>
        <dbReference type="SAM" id="SignalP"/>
    </source>
</evidence>
<name>A0A8C2NRH3_CAPHI</name>